<dbReference type="PANTHER" id="PTHR11559">
    <property type="entry name" value="CARBOXYLESTERASE"/>
    <property type="match status" value="1"/>
</dbReference>
<keyword evidence="2" id="KW-0719">Serine esterase</keyword>
<reference evidence="6 7" key="1">
    <citation type="submission" date="2023-02" db="EMBL/GenBank/DDBJ databases">
        <title>LHISI_Scaffold_Assembly.</title>
        <authorList>
            <person name="Stuart O.P."/>
            <person name="Cleave R."/>
            <person name="Magrath M.J.L."/>
            <person name="Mikheyev A.S."/>
        </authorList>
    </citation>
    <scope>NUCLEOTIDE SEQUENCE [LARGE SCALE GENOMIC DNA]</scope>
    <source>
        <strain evidence="6">Daus_M_001</strain>
        <tissue evidence="6">Leg muscle</tissue>
    </source>
</reference>
<dbReference type="Proteomes" id="UP001159363">
    <property type="component" value="Chromosome 2"/>
</dbReference>
<evidence type="ECO:0000256" key="3">
    <source>
        <dbReference type="ARBA" id="ARBA00022801"/>
    </source>
</evidence>
<dbReference type="InterPro" id="IPR050309">
    <property type="entry name" value="Type-B_Carboxylest/Lipase"/>
</dbReference>
<sequence length="705" mass="76789">MCGSSGPLIFSSWPAISKPHVVRPLTVGKLLVAQLLTTCGSHRSSLPCIFKIKKIFIHIHDGFLVPSPLRPHRQLGKSRRPAGKTFVAASSSFVHVRRMMTFSVQGGEQFAVFVAPRRRRPGTHGKLQGPDPARCKVETGPAGRPVQMVRSRSLLVKVTGDNLFYHITNSPPTKANQVRFPAGSSPNFRMWKTYRMIPLVGGLTRRSLVSPAPSFLALLHSHLTSLSSALKTSMLRAAQFPTPLHFTNTNHELQSCCISQVYEESPTVKISQGSLLGAASSTADGSRYYQFLGIPYAKPPLGDLRFAAPEDPESWSGVRNATKYGSTCYQVGEDGGSEDCLFVNVFTPQLPTNGSNTSLLPVMVYIHGGAFVSGSGNMSPGQLLNYGLVVATINYRLNVFGFLSINGTDAPGNAGLKDQSAALRWIQKTIAKFGGDPNNVTIFGASAGGASIHYNILSPLSKGLFHRAISESGSALNPWAFFKNTEARALRLGAILGNKTDSATELLSVLRAASGKDLLTAINHILTAEESERLISNPFVPSLEFPRKGEKPFLPHEPSYLVENGLFNKVPYITGVTKNESLVFVYQQILLDSSYWQDINKDLEQVVPVDLGLVKGSAQSLEVAQKVISFYFGNKTISNETISQWLDLQTDLLFATGVVKTVHAHAKHSTSATYNYQFVYGVALHTMEFSFVTYGGSFRVRTIMT</sequence>
<proteinExistence type="inferred from homology"/>
<name>A0ABQ9I8Z3_9NEOP</name>
<keyword evidence="4" id="KW-0325">Glycoprotein</keyword>
<gene>
    <name evidence="6" type="ORF">PR048_005725</name>
</gene>
<accession>A0ABQ9I8Z3</accession>
<comment type="caution">
    <text evidence="6">The sequence shown here is derived from an EMBL/GenBank/DDBJ whole genome shotgun (WGS) entry which is preliminary data.</text>
</comment>
<evidence type="ECO:0000256" key="1">
    <source>
        <dbReference type="ARBA" id="ARBA00005964"/>
    </source>
</evidence>
<dbReference type="PROSITE" id="PS00941">
    <property type="entry name" value="CARBOXYLESTERASE_B_2"/>
    <property type="match status" value="1"/>
</dbReference>
<dbReference type="EMBL" id="JARBHB010000002">
    <property type="protein sequence ID" value="KAJ8893142.1"/>
    <property type="molecule type" value="Genomic_DNA"/>
</dbReference>
<comment type="similarity">
    <text evidence="1">Belongs to the type-B carboxylesterase/lipase family.</text>
</comment>
<evidence type="ECO:0000313" key="7">
    <source>
        <dbReference type="Proteomes" id="UP001159363"/>
    </source>
</evidence>
<dbReference type="InterPro" id="IPR029058">
    <property type="entry name" value="AB_hydrolase_fold"/>
</dbReference>
<organism evidence="6 7">
    <name type="scientific">Dryococelus australis</name>
    <dbReference type="NCBI Taxonomy" id="614101"/>
    <lineage>
        <taxon>Eukaryota</taxon>
        <taxon>Metazoa</taxon>
        <taxon>Ecdysozoa</taxon>
        <taxon>Arthropoda</taxon>
        <taxon>Hexapoda</taxon>
        <taxon>Insecta</taxon>
        <taxon>Pterygota</taxon>
        <taxon>Neoptera</taxon>
        <taxon>Polyneoptera</taxon>
        <taxon>Phasmatodea</taxon>
        <taxon>Verophasmatodea</taxon>
        <taxon>Anareolatae</taxon>
        <taxon>Phasmatidae</taxon>
        <taxon>Eurycanthinae</taxon>
        <taxon>Dryococelus</taxon>
    </lineage>
</organism>
<dbReference type="Pfam" id="PF00135">
    <property type="entry name" value="COesterase"/>
    <property type="match status" value="1"/>
</dbReference>
<dbReference type="SUPFAM" id="SSF53474">
    <property type="entry name" value="alpha/beta-Hydrolases"/>
    <property type="match status" value="1"/>
</dbReference>
<dbReference type="InterPro" id="IPR002018">
    <property type="entry name" value="CarbesteraseB"/>
</dbReference>
<keyword evidence="3" id="KW-0378">Hydrolase</keyword>
<evidence type="ECO:0000256" key="4">
    <source>
        <dbReference type="ARBA" id="ARBA00023180"/>
    </source>
</evidence>
<dbReference type="InterPro" id="IPR019826">
    <property type="entry name" value="Carboxylesterase_B_AS"/>
</dbReference>
<keyword evidence="7" id="KW-1185">Reference proteome</keyword>
<feature type="domain" description="Carboxylesterase type B" evidence="5">
    <location>
        <begin position="265"/>
        <end position="680"/>
    </location>
</feature>
<dbReference type="Gene3D" id="3.40.50.1820">
    <property type="entry name" value="alpha/beta hydrolase"/>
    <property type="match status" value="1"/>
</dbReference>
<evidence type="ECO:0000259" key="5">
    <source>
        <dbReference type="Pfam" id="PF00135"/>
    </source>
</evidence>
<dbReference type="InterPro" id="IPR019819">
    <property type="entry name" value="Carboxylesterase_B_CS"/>
</dbReference>
<dbReference type="PROSITE" id="PS00122">
    <property type="entry name" value="CARBOXYLESTERASE_B_1"/>
    <property type="match status" value="1"/>
</dbReference>
<protein>
    <recommendedName>
        <fullName evidence="5">Carboxylesterase type B domain-containing protein</fullName>
    </recommendedName>
</protein>
<evidence type="ECO:0000313" key="6">
    <source>
        <dbReference type="EMBL" id="KAJ8893142.1"/>
    </source>
</evidence>
<evidence type="ECO:0000256" key="2">
    <source>
        <dbReference type="ARBA" id="ARBA00022487"/>
    </source>
</evidence>